<sequence length="63" mass="7311">MQWSSVHGKKRELLFWRWSEAGVCIPSAATFLRPQINLNSLALVPRLEISAPSICYIIRFHRD</sequence>
<proteinExistence type="predicted"/>
<accession>K4AHS3</accession>
<evidence type="ECO:0000313" key="1">
    <source>
        <dbReference type="EnsemblPlants" id="KQK86136"/>
    </source>
</evidence>
<keyword evidence="2" id="KW-1185">Reference proteome</keyword>
<evidence type="ECO:0000313" key="2">
    <source>
        <dbReference type="Proteomes" id="UP000004995"/>
    </source>
</evidence>
<dbReference type="Gramene" id="KQK86136">
    <property type="protein sequence ID" value="KQK86136"/>
    <property type="gene ID" value="SETIT_038430mg"/>
</dbReference>
<dbReference type="AlphaFoldDB" id="K4AHS3"/>
<dbReference type="EMBL" id="AGNK02005283">
    <property type="status" value="NOT_ANNOTATED_CDS"/>
    <property type="molecule type" value="Genomic_DNA"/>
</dbReference>
<organism evidence="1 2">
    <name type="scientific">Setaria italica</name>
    <name type="common">Foxtail millet</name>
    <name type="synonym">Panicum italicum</name>
    <dbReference type="NCBI Taxonomy" id="4555"/>
    <lineage>
        <taxon>Eukaryota</taxon>
        <taxon>Viridiplantae</taxon>
        <taxon>Streptophyta</taxon>
        <taxon>Embryophyta</taxon>
        <taxon>Tracheophyta</taxon>
        <taxon>Spermatophyta</taxon>
        <taxon>Magnoliopsida</taxon>
        <taxon>Liliopsida</taxon>
        <taxon>Poales</taxon>
        <taxon>Poaceae</taxon>
        <taxon>PACMAD clade</taxon>
        <taxon>Panicoideae</taxon>
        <taxon>Panicodae</taxon>
        <taxon>Paniceae</taxon>
        <taxon>Cenchrinae</taxon>
        <taxon>Setaria</taxon>
    </lineage>
</organism>
<name>K4AHS3_SETIT</name>
<reference evidence="1" key="2">
    <citation type="submission" date="2018-08" db="UniProtKB">
        <authorList>
            <consortium name="EnsemblPlants"/>
        </authorList>
    </citation>
    <scope>IDENTIFICATION</scope>
    <source>
        <strain evidence="1">Yugu1</strain>
    </source>
</reference>
<protein>
    <submittedName>
        <fullName evidence="1">Uncharacterized protein</fullName>
    </submittedName>
</protein>
<dbReference type="HOGENOM" id="CLU_2890102_0_0_1"/>
<dbReference type="EnsemblPlants" id="KQK86136">
    <property type="protein sequence ID" value="KQK86136"/>
    <property type="gene ID" value="SETIT_038430mg"/>
</dbReference>
<reference evidence="2" key="1">
    <citation type="journal article" date="2012" name="Nat. Biotechnol.">
        <title>Reference genome sequence of the model plant Setaria.</title>
        <authorList>
            <person name="Bennetzen J.L."/>
            <person name="Schmutz J."/>
            <person name="Wang H."/>
            <person name="Percifield R."/>
            <person name="Hawkins J."/>
            <person name="Pontaroli A.C."/>
            <person name="Estep M."/>
            <person name="Feng L."/>
            <person name="Vaughn J.N."/>
            <person name="Grimwood J."/>
            <person name="Jenkins J."/>
            <person name="Barry K."/>
            <person name="Lindquist E."/>
            <person name="Hellsten U."/>
            <person name="Deshpande S."/>
            <person name="Wang X."/>
            <person name="Wu X."/>
            <person name="Mitros T."/>
            <person name="Triplett J."/>
            <person name="Yang X."/>
            <person name="Ye C.Y."/>
            <person name="Mauro-Herrera M."/>
            <person name="Wang L."/>
            <person name="Li P."/>
            <person name="Sharma M."/>
            <person name="Sharma R."/>
            <person name="Ronald P.C."/>
            <person name="Panaud O."/>
            <person name="Kellogg E.A."/>
            <person name="Brutnell T.P."/>
            <person name="Doust A.N."/>
            <person name="Tuskan G.A."/>
            <person name="Rokhsar D."/>
            <person name="Devos K.M."/>
        </authorList>
    </citation>
    <scope>NUCLEOTIDE SEQUENCE [LARGE SCALE GENOMIC DNA]</scope>
    <source>
        <strain evidence="2">cv. Yugu1</strain>
    </source>
</reference>
<dbReference type="InParanoid" id="K4AHS3"/>
<dbReference type="Proteomes" id="UP000004995">
    <property type="component" value="Unassembled WGS sequence"/>
</dbReference>